<evidence type="ECO:0000256" key="5">
    <source>
        <dbReference type="SAM" id="MobiDB-lite"/>
    </source>
</evidence>
<evidence type="ECO:0000313" key="7">
    <source>
        <dbReference type="EMBL" id="RZU41295.1"/>
    </source>
</evidence>
<protein>
    <submittedName>
        <fullName evidence="7">TonB family protein</fullName>
    </submittedName>
</protein>
<feature type="compositionally biased region" description="Basic and acidic residues" evidence="5">
    <location>
        <begin position="99"/>
        <end position="120"/>
    </location>
</feature>
<dbReference type="Pfam" id="PF13103">
    <property type="entry name" value="TonB_2"/>
    <property type="match status" value="1"/>
</dbReference>
<feature type="compositionally biased region" description="Pro residues" evidence="5">
    <location>
        <begin position="164"/>
        <end position="177"/>
    </location>
</feature>
<feature type="region of interest" description="Disordered" evidence="5">
    <location>
        <begin position="99"/>
        <end position="179"/>
    </location>
</feature>
<evidence type="ECO:0000256" key="6">
    <source>
        <dbReference type="SAM" id="Phobius"/>
    </source>
</evidence>
<dbReference type="OrthoDB" id="120429at2"/>
<evidence type="ECO:0000256" key="1">
    <source>
        <dbReference type="ARBA" id="ARBA00004167"/>
    </source>
</evidence>
<proteinExistence type="predicted"/>
<evidence type="ECO:0000256" key="2">
    <source>
        <dbReference type="ARBA" id="ARBA00022692"/>
    </source>
</evidence>
<comment type="subcellular location">
    <subcellularLocation>
        <location evidence="1">Membrane</location>
        <topology evidence="1">Single-pass membrane protein</topology>
    </subcellularLocation>
</comment>
<feature type="transmembrane region" description="Helical" evidence="6">
    <location>
        <begin position="51"/>
        <end position="69"/>
    </location>
</feature>
<dbReference type="EMBL" id="SHKW01000001">
    <property type="protein sequence ID" value="RZU41295.1"/>
    <property type="molecule type" value="Genomic_DNA"/>
</dbReference>
<dbReference type="GO" id="GO:0016020">
    <property type="term" value="C:membrane"/>
    <property type="evidence" value="ECO:0007669"/>
    <property type="project" value="UniProtKB-SubCell"/>
</dbReference>
<feature type="region of interest" description="Disordered" evidence="5">
    <location>
        <begin position="1"/>
        <end position="22"/>
    </location>
</feature>
<dbReference type="AlphaFoldDB" id="A0A4Q7YW49"/>
<dbReference type="Gene3D" id="3.30.1150.10">
    <property type="match status" value="1"/>
</dbReference>
<name>A0A4Q7YW49_9BACT</name>
<sequence>MPSLETPPSSAPPTPPNRLRTNRYGDLEEHELIHLLDALDDERARARFREAVYISIIIWLAIGWFVLYGPQVIFHQPRLINPSDVLRDRDKELTYLDMPKDIGKELPKKPSKVMSDKDRVQQTAKPTIDRKTLEQLQAMRKAGAPGAMTAPPAPQPQAAAPQPQQQPPAPQPLPQHPPQQQAIVEAPRPAPTKPNFGNQNLSAGDAIRQAAEQAAQNRGQGGDYGANVPVEHQGMNTGVDILSDTMGVDFNPYLRKILREIYNTWLPLIPEEARPPLNKQGETLIRFSILSDGRIGAMHLDGSTQDQALDRAAWGSITGVGQFPPLPKEFHGPNLELRIHYLVNKRPE</sequence>
<dbReference type="SUPFAM" id="SSF74653">
    <property type="entry name" value="TolA/TonB C-terminal domain"/>
    <property type="match status" value="1"/>
</dbReference>
<dbReference type="NCBIfam" id="TIGR01352">
    <property type="entry name" value="tonB_Cterm"/>
    <property type="match status" value="1"/>
</dbReference>
<accession>A0A4Q7YW49</accession>
<dbReference type="InterPro" id="IPR006260">
    <property type="entry name" value="TonB/TolA_C"/>
</dbReference>
<organism evidence="7 8">
    <name type="scientific">Edaphobacter modestus</name>
    <dbReference type="NCBI Taxonomy" id="388466"/>
    <lineage>
        <taxon>Bacteria</taxon>
        <taxon>Pseudomonadati</taxon>
        <taxon>Acidobacteriota</taxon>
        <taxon>Terriglobia</taxon>
        <taxon>Terriglobales</taxon>
        <taxon>Acidobacteriaceae</taxon>
        <taxon>Edaphobacter</taxon>
    </lineage>
</organism>
<evidence type="ECO:0000256" key="4">
    <source>
        <dbReference type="ARBA" id="ARBA00023136"/>
    </source>
</evidence>
<dbReference type="RefSeq" id="WP_130419233.1">
    <property type="nucleotide sequence ID" value="NZ_SHKW01000001.1"/>
</dbReference>
<reference evidence="7 8" key="1">
    <citation type="submission" date="2019-02" db="EMBL/GenBank/DDBJ databases">
        <title>Genomic Encyclopedia of Archaeal and Bacterial Type Strains, Phase II (KMG-II): from individual species to whole genera.</title>
        <authorList>
            <person name="Goeker M."/>
        </authorList>
    </citation>
    <scope>NUCLEOTIDE SEQUENCE [LARGE SCALE GENOMIC DNA]</scope>
    <source>
        <strain evidence="7 8">DSM 18101</strain>
    </source>
</reference>
<evidence type="ECO:0000256" key="3">
    <source>
        <dbReference type="ARBA" id="ARBA00022989"/>
    </source>
</evidence>
<keyword evidence="3 6" id="KW-1133">Transmembrane helix</keyword>
<dbReference type="Proteomes" id="UP000292958">
    <property type="component" value="Unassembled WGS sequence"/>
</dbReference>
<evidence type="ECO:0000313" key="8">
    <source>
        <dbReference type="Proteomes" id="UP000292958"/>
    </source>
</evidence>
<keyword evidence="2 6" id="KW-0812">Transmembrane</keyword>
<gene>
    <name evidence="7" type="ORF">BDD14_2806</name>
</gene>
<keyword evidence="8" id="KW-1185">Reference proteome</keyword>
<comment type="caution">
    <text evidence="7">The sequence shown here is derived from an EMBL/GenBank/DDBJ whole genome shotgun (WGS) entry which is preliminary data.</text>
</comment>
<keyword evidence="4 6" id="KW-0472">Membrane</keyword>